<evidence type="ECO:0000256" key="1">
    <source>
        <dbReference type="ARBA" id="ARBA00004496"/>
    </source>
</evidence>
<evidence type="ECO:0000256" key="6">
    <source>
        <dbReference type="SAM" id="MobiDB-lite"/>
    </source>
</evidence>
<dbReference type="Pfam" id="PF15780">
    <property type="entry name" value="ASH"/>
    <property type="match status" value="1"/>
</dbReference>
<feature type="compositionally biased region" description="Low complexity" evidence="6">
    <location>
        <begin position="946"/>
        <end position="964"/>
    </location>
</feature>
<dbReference type="PANTHER" id="PTHR22706:SF1">
    <property type="entry name" value="ASSEMBLY FACTOR FOR SPINDLE MICROTUBULES"/>
    <property type="match status" value="1"/>
</dbReference>
<dbReference type="CDD" id="cd21223">
    <property type="entry name" value="CH_ASPM_rpt1"/>
    <property type="match status" value="1"/>
</dbReference>
<keyword evidence="3" id="KW-0112">Calmodulin-binding</keyword>
<feature type="compositionally biased region" description="Basic and acidic residues" evidence="6">
    <location>
        <begin position="849"/>
        <end position="873"/>
    </location>
</feature>
<name>A0A3Q0J333_DIACI</name>
<dbReference type="KEGG" id="dci:103513923"/>
<evidence type="ECO:0000259" key="7">
    <source>
        <dbReference type="PROSITE" id="PS50021"/>
    </source>
</evidence>
<dbReference type="SUPFAM" id="SSF47576">
    <property type="entry name" value="Calponin-homology domain, CH-domain"/>
    <property type="match status" value="1"/>
</dbReference>
<comment type="subcellular location">
    <subcellularLocation>
        <location evidence="1">Cytoplasm</location>
    </subcellularLocation>
</comment>
<feature type="region of interest" description="Disordered" evidence="6">
    <location>
        <begin position="1"/>
        <end position="26"/>
    </location>
</feature>
<sequence length="1510" mass="171604">MMAFVINNTPEQKSKKKKSEMPPEPPSYLVLMPFQPPAKLFFEHIKMGQEAKRILKIRNPSDNSIQVILDKLPDPKIGLALSQTEFTVDKNNEFIIEITFKPLLEGSGRECIHVKDVNKNKKISDIFINWESINPNPPKMKKKKPLALETKILTQNKVIGKKTHVKNTTVPNKPLWKSSYGYPSTKTNSTVTKSQKSEIVEDLPPCNVPGTPTRRQTYNVEDKENLDTNCGIYSNKQKRSPRIGRDTVLTPLPLLTVGRLKTKQNKGEDNIDRYSISSDCDPKAKQVQTIRNLQVSEDILHLGPSDDSGDEVVYLGNKTFRKQTEHGRRDTYLVNNTTQVKHTLPTQNIHQDRRNTYHVDNTHTVKNSNMYDHPIISDMEFTGQMFIEEEEIRETKIIRTPLCKRNSFGKRGSWDNADTSYDNNSRRNSIEMVNGKLRIRKSSLGKLYNEYRRRSTDRFSIDSLEAVEDIDVKASVNPLDGAIFDNLNFDNETISSPLEIPEYFNPRRTSTDLKQHKRLSLKNAKQSKKKMEFHNEQLENISEKAKNAFDESLNNLKSTTHDMFAALFNGIKPLEDVGNLSGISSIKSGDVDGTYLSEGKTDKQHDHPTVIKKDLAETYVKEKPVDSAPVEHNGKQPETSAKPLLNETYLSEKRKDETFVHPGMQKDLGETYVKERIVDCTFVQNKDVNSKTFIKEKPVTSVAWNETFQKSCNATIEAKNATYNVQTYAEKSVNIPQASTASIDRSTKQTTKSTSVDIPDHALLLNPLKSINEKISSIEFDVIRCEQKHADIAGKFVEPRDNISEERLASIPESNESKLPNTTSTDSFESLNQSISPKLGSTITSTGTDEMKSNRSVEDELRSKDTCDKEDKPTAWTVEISPPAKVVEEKKQPGSYDFLIKYQQPRTISRTIRKPSTTRTTRTLPSSTPKVNNKTAGDTLNETAKNKSLNSSTSSSDRSKNSSSDFLETSARSVSRKRRSNSSVDNEISGGKKDNETRQGPPPGKLLRASSQDAFKKPASKQLPVKPPVRKAAGLPMKSLSLGKKKKPREESVQFYNPEKIISDYTDSNLLIATSTSSTPFSVGSLYMDPKVLDDLERDNIKWLNSLLTPPIELECDAEGLWCVDIADLWLKSSRTQNIELAPSREKTAMKYHGQQDRLDALRKAAFQLFRSASMSPVLSKLSWHISKNLIEVRKDRDLHLDQGLQQKVISLLLCYNPLWLRIGLEAVYGCTVPLHHNNDVLGLTSFMRKHLVNDPYTRKQHSHPKVPNLMDASFADAMKKFILRKFLMVVYFLDRAKSTKLIRHDPCLFNKKSKYKDSAQLVIEFSRDLISGGDILRHLRTIGYLLEHKQTFLNEFDFSTKSLLDLRDGVRLARAMEIILHQKFLTKRLRAPAISRLQKVHNVEISISALQDAGYDIQDDITAKDIADGHREKTLSLLWQIIYKFQAPRYERAALTIQHWWKNKSLLVEIRRRIRAKLAARQNAAATLLQSKWKGKLIERKISLLYCEN</sequence>
<evidence type="ECO:0000313" key="9">
    <source>
        <dbReference type="RefSeq" id="XP_026682816.1"/>
    </source>
</evidence>
<dbReference type="GO" id="GO:0000922">
    <property type="term" value="C:spindle pole"/>
    <property type="evidence" value="ECO:0007669"/>
    <property type="project" value="TreeGrafter"/>
</dbReference>
<protein>
    <submittedName>
        <fullName evidence="9">Protein abnormal spindle</fullName>
    </submittedName>
</protein>
<dbReference type="Gene3D" id="1.10.418.10">
    <property type="entry name" value="Calponin-like domain"/>
    <property type="match status" value="1"/>
</dbReference>
<evidence type="ECO:0000256" key="5">
    <source>
        <dbReference type="SAM" id="Coils"/>
    </source>
</evidence>
<proteinExistence type="predicted"/>
<reference evidence="9" key="1">
    <citation type="submission" date="2025-08" db="UniProtKB">
        <authorList>
            <consortium name="RefSeq"/>
        </authorList>
    </citation>
    <scope>IDENTIFICATION</scope>
</reference>
<dbReference type="RefSeq" id="XP_026682816.1">
    <property type="nucleotide sequence ID" value="XM_026827015.1"/>
</dbReference>
<keyword evidence="4 5" id="KW-0175">Coiled coil</keyword>
<feature type="compositionally biased region" description="Low complexity" evidence="6">
    <location>
        <begin position="907"/>
        <end position="930"/>
    </location>
</feature>
<gene>
    <name evidence="9" type="primary">LOC103513923</name>
</gene>
<dbReference type="InterPro" id="IPR051185">
    <property type="entry name" value="ASPM"/>
</dbReference>
<dbReference type="STRING" id="121845.A0A3Q0J333"/>
<feature type="region of interest" description="Disordered" evidence="6">
    <location>
        <begin position="907"/>
        <end position="1051"/>
    </location>
</feature>
<evidence type="ECO:0000313" key="8">
    <source>
        <dbReference type="Proteomes" id="UP000079169"/>
    </source>
</evidence>
<feature type="compositionally biased region" description="Polar residues" evidence="6">
    <location>
        <begin position="931"/>
        <end position="943"/>
    </location>
</feature>
<organism evidence="8 9">
    <name type="scientific">Diaphorina citri</name>
    <name type="common">Asian citrus psyllid</name>
    <dbReference type="NCBI Taxonomy" id="121845"/>
    <lineage>
        <taxon>Eukaryota</taxon>
        <taxon>Metazoa</taxon>
        <taxon>Ecdysozoa</taxon>
        <taxon>Arthropoda</taxon>
        <taxon>Hexapoda</taxon>
        <taxon>Insecta</taxon>
        <taxon>Pterygota</taxon>
        <taxon>Neoptera</taxon>
        <taxon>Paraneoptera</taxon>
        <taxon>Hemiptera</taxon>
        <taxon>Sternorrhyncha</taxon>
        <taxon>Psylloidea</taxon>
        <taxon>Psyllidae</taxon>
        <taxon>Diaphorininae</taxon>
        <taxon>Diaphorina</taxon>
    </lineage>
</organism>
<dbReference type="SMART" id="SM00033">
    <property type="entry name" value="CH"/>
    <property type="match status" value="1"/>
</dbReference>
<dbReference type="PROSITE" id="PS50021">
    <property type="entry name" value="CH"/>
    <property type="match status" value="1"/>
</dbReference>
<dbReference type="GO" id="GO:0051295">
    <property type="term" value="P:establishment of meiotic spindle localization"/>
    <property type="evidence" value="ECO:0007669"/>
    <property type="project" value="TreeGrafter"/>
</dbReference>
<dbReference type="GO" id="GO:0000278">
    <property type="term" value="P:mitotic cell cycle"/>
    <property type="evidence" value="ECO:0007669"/>
    <property type="project" value="TreeGrafter"/>
</dbReference>
<keyword evidence="8" id="KW-1185">Reference proteome</keyword>
<dbReference type="InterPro" id="IPR001715">
    <property type="entry name" value="CH_dom"/>
</dbReference>
<accession>A0A3Q0J333</accession>
<evidence type="ECO:0000256" key="3">
    <source>
        <dbReference type="ARBA" id="ARBA00022860"/>
    </source>
</evidence>
<dbReference type="Proteomes" id="UP000079169">
    <property type="component" value="Unplaced"/>
</dbReference>
<dbReference type="GO" id="GO:0005737">
    <property type="term" value="C:cytoplasm"/>
    <property type="evidence" value="ECO:0007669"/>
    <property type="project" value="UniProtKB-SubCell"/>
</dbReference>
<dbReference type="PANTHER" id="PTHR22706">
    <property type="entry name" value="ASSEMBLY FACTOR FOR SPINDLE MICROTUBULES"/>
    <property type="match status" value="1"/>
</dbReference>
<evidence type="ECO:0000256" key="2">
    <source>
        <dbReference type="ARBA" id="ARBA00022490"/>
    </source>
</evidence>
<feature type="domain" description="Calponin-homology (CH)" evidence="7">
    <location>
        <begin position="1330"/>
        <end position="1447"/>
    </location>
</feature>
<dbReference type="GeneID" id="103513923"/>
<dbReference type="InterPro" id="IPR031549">
    <property type="entry name" value="ASH"/>
</dbReference>
<dbReference type="PaxDb" id="121845-A0A3Q0J333"/>
<dbReference type="GO" id="GO:0005516">
    <property type="term" value="F:calmodulin binding"/>
    <property type="evidence" value="ECO:0007669"/>
    <property type="project" value="UniProtKB-KW"/>
</dbReference>
<feature type="region of interest" description="Disordered" evidence="6">
    <location>
        <begin position="808"/>
        <end position="876"/>
    </location>
</feature>
<keyword evidence="2" id="KW-0963">Cytoplasm</keyword>
<evidence type="ECO:0000256" key="4">
    <source>
        <dbReference type="ARBA" id="ARBA00023054"/>
    </source>
</evidence>
<feature type="compositionally biased region" description="Polar residues" evidence="6">
    <location>
        <begin position="812"/>
        <end position="848"/>
    </location>
</feature>
<dbReference type="GO" id="GO:0007051">
    <property type="term" value="P:spindle organization"/>
    <property type="evidence" value="ECO:0007669"/>
    <property type="project" value="TreeGrafter"/>
</dbReference>
<feature type="coiled-coil region" evidence="5">
    <location>
        <begin position="521"/>
        <end position="555"/>
    </location>
</feature>
<dbReference type="InterPro" id="IPR036872">
    <property type="entry name" value="CH_dom_sf"/>
</dbReference>